<dbReference type="Gene3D" id="1.10.10.2590">
    <property type="entry name" value="BEN domain"/>
    <property type="match status" value="1"/>
</dbReference>
<reference evidence="3" key="1">
    <citation type="journal article" date="2015" name="Sci. Rep.">
        <title>Tissue- and time-dependent transcription in Ixodes ricinus salivary glands and midguts when blood feeding on the vertebrate host.</title>
        <authorList>
            <person name="Kotsyfakis M."/>
            <person name="Schwarz A."/>
            <person name="Erhart J."/>
            <person name="Ribeiro J.M."/>
        </authorList>
    </citation>
    <scope>NUCLEOTIDE SEQUENCE</scope>
    <source>
        <tissue evidence="3">Salivary gland and midgut</tissue>
    </source>
</reference>
<evidence type="ECO:0000256" key="1">
    <source>
        <dbReference type="SAM" id="Coils"/>
    </source>
</evidence>
<feature type="domain" description="BEN" evidence="2">
    <location>
        <begin position="197"/>
        <end position="243"/>
    </location>
</feature>
<dbReference type="EMBL" id="GANP01005123">
    <property type="protein sequence ID" value="JAB79345.1"/>
    <property type="molecule type" value="mRNA"/>
</dbReference>
<accession>V5H842</accession>
<proteinExistence type="evidence at transcript level"/>
<dbReference type="Pfam" id="PF10523">
    <property type="entry name" value="BEN"/>
    <property type="match status" value="1"/>
</dbReference>
<feature type="coiled-coil region" evidence="1">
    <location>
        <begin position="91"/>
        <end position="132"/>
    </location>
</feature>
<dbReference type="AlphaFoldDB" id="V5H842"/>
<protein>
    <recommendedName>
        <fullName evidence="2">BEN domain-containing protein</fullName>
    </recommendedName>
</protein>
<dbReference type="InterPro" id="IPR018379">
    <property type="entry name" value="BEN_domain"/>
</dbReference>
<evidence type="ECO:0000313" key="3">
    <source>
        <dbReference type="EMBL" id="JAB79345.1"/>
    </source>
</evidence>
<dbReference type="GO" id="GO:0003677">
    <property type="term" value="F:DNA binding"/>
    <property type="evidence" value="ECO:0007669"/>
    <property type="project" value="InterPro"/>
</dbReference>
<sequence>MSHILVRWLSEEKWDVYPTRVLVDTELGLRLMAEPSAIKDLRGSVVLVRWSAEEPPAEAVLIEAGQHSSLEKKRTRLADQADTSSSQRTPMEVLQADNAALKKGNATLQEENAALRMENERLQHAVQELEAVIDATGMVKRLHRMLRAQEAEQVRQVDQAAVAAVVPAAMTDIGCGVLVESSTLQMLRNAAKSSGCKFARSLLKVLFPNDSWKEKSLHGRKSNAHRDIVAKEALDPTIVKALLGAADTPCALLQLSPHVKTHLGSDFAHWCRLQLNGWTIFNRPSHL</sequence>
<keyword evidence="1" id="KW-0175">Coiled coil</keyword>
<organism evidence="3">
    <name type="scientific">Ixodes ricinus</name>
    <name type="common">Common tick</name>
    <name type="synonym">Acarus ricinus</name>
    <dbReference type="NCBI Taxonomy" id="34613"/>
    <lineage>
        <taxon>Eukaryota</taxon>
        <taxon>Metazoa</taxon>
        <taxon>Ecdysozoa</taxon>
        <taxon>Arthropoda</taxon>
        <taxon>Chelicerata</taxon>
        <taxon>Arachnida</taxon>
        <taxon>Acari</taxon>
        <taxon>Parasitiformes</taxon>
        <taxon>Ixodida</taxon>
        <taxon>Ixodoidea</taxon>
        <taxon>Ixodidae</taxon>
        <taxon>Ixodinae</taxon>
        <taxon>Ixodes</taxon>
    </lineage>
</organism>
<evidence type="ECO:0000259" key="2">
    <source>
        <dbReference type="Pfam" id="PF10523"/>
    </source>
</evidence>
<name>V5H842_IXORI</name>